<keyword evidence="1" id="KW-0812">Transmembrane</keyword>
<feature type="transmembrane region" description="Helical" evidence="1">
    <location>
        <begin position="68"/>
        <end position="91"/>
    </location>
</feature>
<feature type="transmembrane region" description="Helical" evidence="1">
    <location>
        <begin position="243"/>
        <end position="264"/>
    </location>
</feature>
<dbReference type="STRING" id="1308866.J416_14056"/>
<dbReference type="Proteomes" id="UP000012283">
    <property type="component" value="Unassembled WGS sequence"/>
</dbReference>
<feature type="transmembrane region" description="Helical" evidence="1">
    <location>
        <begin position="146"/>
        <end position="171"/>
    </location>
</feature>
<evidence type="ECO:0000256" key="1">
    <source>
        <dbReference type="SAM" id="Phobius"/>
    </source>
</evidence>
<accession>N4WI40</accession>
<feature type="transmembrane region" description="Helical" evidence="1">
    <location>
        <begin position="338"/>
        <end position="357"/>
    </location>
</feature>
<sequence>MTSLRIGKIIFKMWKNKWFTVLKDSPIFGLLPIVLLVAIFASVGYIYISMEDIISSVGENLTTDNIFAFIYHYSTLSFFIVIGITFVLWQFMIRTSIQNKYLETLPVSLKDWKMGQLIPIIVLVHILVVSVFLPIMFVLLESLPLSLWHIVFLILLFLLVIHCAMLCGSLWQQGIYLLSKWLVTHSDAQLKAYHTLLSIISILVLALMTILLGIDTIQSFITVSPIGLFYDIVISIEHDTHFLLHFVGMIIYVFTFLMLLYFSFKIEGYWKGGIDQRFIPLKNLPFSFINWMTILILEIKRILRDIENLLYCFIALVLMVLVGYYIKLYATELNLVMLYEHFALWGVVEFLSIFPLLSRGRDVGKIAVYRTIPLSVTSYILGKYLIYVTVFPFVSCALYVLIMSVGGYDINPLSLDTYMYAYLFSVIIFSIAFSLGVILPSDDRKFINVFVNVIIFLIVSIPIYLIIIHVMQYSMIWLVVGAMVILVLILWICILIEKGRG</sequence>
<feature type="transmembrane region" description="Helical" evidence="1">
    <location>
        <begin position="446"/>
        <end position="468"/>
    </location>
</feature>
<feature type="transmembrane region" description="Helical" evidence="1">
    <location>
        <begin position="117"/>
        <end position="140"/>
    </location>
</feature>
<name>N4WI40_9BACI</name>
<keyword evidence="3" id="KW-1185">Reference proteome</keyword>
<gene>
    <name evidence="2" type="ORF">J416_14056</name>
</gene>
<dbReference type="EMBL" id="APML01000072">
    <property type="protein sequence ID" value="ENH95842.1"/>
    <property type="molecule type" value="Genomic_DNA"/>
</dbReference>
<dbReference type="AlphaFoldDB" id="N4WI40"/>
<protein>
    <submittedName>
        <fullName evidence="2">Uncharacterized protein</fullName>
    </submittedName>
</protein>
<feature type="transmembrane region" description="Helical" evidence="1">
    <location>
        <begin position="420"/>
        <end position="439"/>
    </location>
</feature>
<feature type="transmembrane region" description="Helical" evidence="1">
    <location>
        <begin position="21"/>
        <end position="48"/>
    </location>
</feature>
<dbReference type="PATRIC" id="fig|1308866.3.peg.2835"/>
<dbReference type="OrthoDB" id="9870399at2"/>
<organism evidence="2 3">
    <name type="scientific">Gracilibacillus halophilus YIM-C55.5</name>
    <dbReference type="NCBI Taxonomy" id="1308866"/>
    <lineage>
        <taxon>Bacteria</taxon>
        <taxon>Bacillati</taxon>
        <taxon>Bacillota</taxon>
        <taxon>Bacilli</taxon>
        <taxon>Bacillales</taxon>
        <taxon>Bacillaceae</taxon>
        <taxon>Gracilibacillus</taxon>
    </lineage>
</organism>
<comment type="caution">
    <text evidence="2">The sequence shown here is derived from an EMBL/GenBank/DDBJ whole genome shotgun (WGS) entry which is preliminary data.</text>
</comment>
<keyword evidence="1" id="KW-1133">Transmembrane helix</keyword>
<keyword evidence="1" id="KW-0472">Membrane</keyword>
<proteinExistence type="predicted"/>
<feature type="transmembrane region" description="Helical" evidence="1">
    <location>
        <begin position="192"/>
        <end position="211"/>
    </location>
</feature>
<reference evidence="2 3" key="1">
    <citation type="submission" date="2013-03" db="EMBL/GenBank/DDBJ databases">
        <title>Draft genome sequence of Gracibacillus halophilus YIM-C55.5, a moderately halophilic and thermophilic organism from the Xiaochaidamu salt lake.</title>
        <authorList>
            <person name="Sugumar T."/>
            <person name="Polireddy D.R."/>
            <person name="Antony A."/>
            <person name="Madhava Y.R."/>
            <person name="Sivakumar N."/>
        </authorList>
    </citation>
    <scope>NUCLEOTIDE SEQUENCE [LARGE SCALE GENOMIC DNA]</scope>
    <source>
        <strain evidence="2 3">YIM-C55.5</strain>
    </source>
</reference>
<feature type="transmembrane region" description="Helical" evidence="1">
    <location>
        <begin position="309"/>
        <end position="326"/>
    </location>
</feature>
<evidence type="ECO:0000313" key="2">
    <source>
        <dbReference type="EMBL" id="ENH95842.1"/>
    </source>
</evidence>
<evidence type="ECO:0000313" key="3">
    <source>
        <dbReference type="Proteomes" id="UP000012283"/>
    </source>
</evidence>
<feature type="transmembrane region" description="Helical" evidence="1">
    <location>
        <begin position="384"/>
        <end position="408"/>
    </location>
</feature>
<dbReference type="RefSeq" id="WP_003473556.1">
    <property type="nucleotide sequence ID" value="NZ_APML01000072.1"/>
</dbReference>
<feature type="transmembrane region" description="Helical" evidence="1">
    <location>
        <begin position="474"/>
        <end position="496"/>
    </location>
</feature>